<dbReference type="AlphaFoldDB" id="A0A4R2ICL9"/>
<dbReference type="PANTHER" id="PTHR43649:SF30">
    <property type="entry name" value="ABC TRANSPORTER SUBSTRATE-BINDING PROTEIN"/>
    <property type="match status" value="1"/>
</dbReference>
<dbReference type="RefSeq" id="WP_132155778.1">
    <property type="nucleotide sequence ID" value="NZ_SLWR01000014.1"/>
</dbReference>
<protein>
    <submittedName>
        <fullName evidence="1">Multiple sugar transport system substrate-binding protein</fullName>
    </submittedName>
</protein>
<accession>A0A4R2ICL9</accession>
<organism evidence="1 2">
    <name type="scientific">Kribbella antiqua</name>
    <dbReference type="NCBI Taxonomy" id="2512217"/>
    <lineage>
        <taxon>Bacteria</taxon>
        <taxon>Bacillati</taxon>
        <taxon>Actinomycetota</taxon>
        <taxon>Actinomycetes</taxon>
        <taxon>Propionibacteriales</taxon>
        <taxon>Kribbellaceae</taxon>
        <taxon>Kribbella</taxon>
    </lineage>
</organism>
<keyword evidence="1" id="KW-0813">Transport</keyword>
<reference evidence="1 2" key="1">
    <citation type="journal article" date="2015" name="Stand. Genomic Sci.">
        <title>Genomic Encyclopedia of Bacterial and Archaeal Type Strains, Phase III: the genomes of soil and plant-associated and newly described type strains.</title>
        <authorList>
            <person name="Whitman W.B."/>
            <person name="Woyke T."/>
            <person name="Klenk H.P."/>
            <person name="Zhou Y."/>
            <person name="Lilburn T.G."/>
            <person name="Beck B.J."/>
            <person name="De Vos P."/>
            <person name="Vandamme P."/>
            <person name="Eisen J.A."/>
            <person name="Garrity G."/>
            <person name="Hugenholtz P."/>
            <person name="Kyrpides N.C."/>
        </authorList>
    </citation>
    <scope>NUCLEOTIDE SEQUENCE [LARGE SCALE GENOMIC DNA]</scope>
    <source>
        <strain evidence="1 2">VKM Ac-2541</strain>
    </source>
</reference>
<dbReference type="Proteomes" id="UP000295573">
    <property type="component" value="Unassembled WGS sequence"/>
</dbReference>
<keyword evidence="1" id="KW-0762">Sugar transport</keyword>
<gene>
    <name evidence="1" type="ORF">EV646_114124</name>
</gene>
<sequence>MSQSTPSRRNLLKAVGVSALGLGLTACGRGFGGGGDSSESGTVQLNMVWWGDATRAQKTQAALDIFLQENPGITTKTEYQDSGPYKDKLATRFAAGNAPDLVAMRTDSLREYADRGSLLDLNKHTDQLNLTALPPNIRNIGAVGEQLYGVPSGLNTIGFVVNKTITDKYGVPIPDGDTWAWKDLAAFAKEISAKSGKKVYGTGFEAGTLANMVVFTRQRGEDFFTDDGRLGVSEATVTAWFEMIEKMRAEGGFPPAGFFDNIGSSSSESPLAKGTLACQIIPTNNFLSYNKDAGGNLALLRIPGESTERRRGQTIDTPHLWSVSAKSKHPAETLKLLDFLVNDARASKATGTTRGVPVNPNVTKEIASTLALDDQVATDYLTKLQTEKLLRSSSNPPGASAIAASLKTIATEVEFKRQTPAAGAKAFVAAGQKALAR</sequence>
<dbReference type="InterPro" id="IPR050490">
    <property type="entry name" value="Bact_solute-bd_prot1"/>
</dbReference>
<dbReference type="InterPro" id="IPR006059">
    <property type="entry name" value="SBP"/>
</dbReference>
<evidence type="ECO:0000313" key="1">
    <source>
        <dbReference type="EMBL" id="TCO42301.1"/>
    </source>
</evidence>
<dbReference type="InterPro" id="IPR006311">
    <property type="entry name" value="TAT_signal"/>
</dbReference>
<dbReference type="PROSITE" id="PS51318">
    <property type="entry name" value="TAT"/>
    <property type="match status" value="1"/>
</dbReference>
<dbReference type="OrthoDB" id="1650177at2"/>
<dbReference type="Gene3D" id="3.40.190.10">
    <property type="entry name" value="Periplasmic binding protein-like II"/>
    <property type="match status" value="2"/>
</dbReference>
<evidence type="ECO:0000313" key="2">
    <source>
        <dbReference type="Proteomes" id="UP000295573"/>
    </source>
</evidence>
<dbReference type="SUPFAM" id="SSF53850">
    <property type="entry name" value="Periplasmic binding protein-like II"/>
    <property type="match status" value="1"/>
</dbReference>
<name>A0A4R2ICL9_9ACTN</name>
<proteinExistence type="predicted"/>
<keyword evidence="2" id="KW-1185">Reference proteome</keyword>
<dbReference type="PANTHER" id="PTHR43649">
    <property type="entry name" value="ARABINOSE-BINDING PROTEIN-RELATED"/>
    <property type="match status" value="1"/>
</dbReference>
<comment type="caution">
    <text evidence="1">The sequence shown here is derived from an EMBL/GenBank/DDBJ whole genome shotgun (WGS) entry which is preliminary data.</text>
</comment>
<dbReference type="Pfam" id="PF13416">
    <property type="entry name" value="SBP_bac_8"/>
    <property type="match status" value="1"/>
</dbReference>
<dbReference type="EMBL" id="SLWR01000014">
    <property type="protein sequence ID" value="TCO42301.1"/>
    <property type="molecule type" value="Genomic_DNA"/>
</dbReference>